<protein>
    <submittedName>
        <fullName evidence="1">Uncharacterized protein</fullName>
    </submittedName>
</protein>
<sequence length="114" mass="13230">MIPQLKAKLEDLMMAFCYEYIKTMNPLNVEVTKIDFINGFKCGSQIAQKEAEGLLKFVKSFDQYFAERIIDDCGFDPEKESKEDLIKLVKTLSEDNKLNLTNLRCWISKYESGE</sequence>
<organism evidence="1">
    <name type="scientific">uncultured Caudovirales phage</name>
    <dbReference type="NCBI Taxonomy" id="2100421"/>
    <lineage>
        <taxon>Viruses</taxon>
        <taxon>Duplodnaviria</taxon>
        <taxon>Heunggongvirae</taxon>
        <taxon>Uroviricota</taxon>
        <taxon>Caudoviricetes</taxon>
        <taxon>Peduoviridae</taxon>
        <taxon>Maltschvirus</taxon>
        <taxon>Maltschvirus maltsch</taxon>
    </lineage>
</organism>
<reference evidence="1" key="1">
    <citation type="submission" date="2020-04" db="EMBL/GenBank/DDBJ databases">
        <authorList>
            <person name="Chiriac C."/>
            <person name="Salcher M."/>
            <person name="Ghai R."/>
            <person name="Kavagutti S V."/>
        </authorList>
    </citation>
    <scope>NUCLEOTIDE SEQUENCE</scope>
</reference>
<name>A0A6J5N1S2_9CAUD</name>
<accession>A0A6J5N1S2</accession>
<evidence type="ECO:0000313" key="1">
    <source>
        <dbReference type="EMBL" id="CAB4153034.1"/>
    </source>
</evidence>
<proteinExistence type="predicted"/>
<dbReference type="EMBL" id="LR796582">
    <property type="protein sequence ID" value="CAB4153034.1"/>
    <property type="molecule type" value="Genomic_DNA"/>
</dbReference>
<gene>
    <name evidence="1" type="ORF">UFOVP610_41</name>
</gene>